<reference evidence="2 3" key="1">
    <citation type="submission" date="2017-03" db="EMBL/GenBank/DDBJ databases">
        <authorList>
            <person name="Afonso C.L."/>
            <person name="Miller P.J."/>
            <person name="Scott M.A."/>
            <person name="Spackman E."/>
            <person name="Goraichik I."/>
            <person name="Dimitrov K.M."/>
            <person name="Suarez D.L."/>
            <person name="Swayne D.E."/>
        </authorList>
    </citation>
    <scope>NUCLEOTIDE SEQUENCE [LARGE SCALE GENOMIC DNA]</scope>
    <source>
        <strain evidence="2">SB41UT1</strain>
    </source>
</reference>
<keyword evidence="1" id="KW-0472">Membrane</keyword>
<dbReference type="PANTHER" id="PTHR35891:SF2">
    <property type="entry name" value="THIOL:DISULFIDE INTERCHANGE PROTEIN DSBA"/>
    <property type="match status" value="1"/>
</dbReference>
<name>A0A1X7ARJ9_9GAMM</name>
<evidence type="ECO:0000313" key="2">
    <source>
        <dbReference type="EMBL" id="SMA50718.1"/>
    </source>
</evidence>
<dbReference type="Gene3D" id="3.40.30.10">
    <property type="entry name" value="Glutaredoxin"/>
    <property type="match status" value="1"/>
</dbReference>
<keyword evidence="3" id="KW-1185">Reference proteome</keyword>
<sequence length="259" mass="29510">MSGDGIPLPFMCFYTYCFLWVRRVTIHPDIINSCLRYRARSIKGQGSGNIASMKKFFAVFLYLLPVLAFAQTAVFKEGTHYEIIEELQASSQPMVTELFSIYCGGCYQWEYGPLGSLQAWLSGQNIGFDQVHMEFMGDYARQASTALAMTQNTPQEASVKKALFGRIHEQRRGDWGSEKEFYQTLEQAGLTKADYDKKKRSLATRKRLMAWNRYADHVTSVPSFMVNNRYLINMGSLSSYDELHGLIAYLSKKTAVQAQ</sequence>
<dbReference type="SUPFAM" id="SSF52833">
    <property type="entry name" value="Thioredoxin-like"/>
    <property type="match status" value="1"/>
</dbReference>
<accession>A0A1X7ARJ9</accession>
<dbReference type="InterPro" id="IPR036249">
    <property type="entry name" value="Thioredoxin-like_sf"/>
</dbReference>
<dbReference type="EMBL" id="FWPT01000015">
    <property type="protein sequence ID" value="SMA50718.1"/>
    <property type="molecule type" value="Genomic_DNA"/>
</dbReference>
<keyword evidence="1" id="KW-1133">Transmembrane helix</keyword>
<feature type="transmembrane region" description="Helical" evidence="1">
    <location>
        <begin position="56"/>
        <end position="75"/>
    </location>
</feature>
<dbReference type="InterPro" id="IPR050824">
    <property type="entry name" value="Thiol_disulfide_DsbA"/>
</dbReference>
<evidence type="ECO:0000256" key="1">
    <source>
        <dbReference type="SAM" id="Phobius"/>
    </source>
</evidence>
<evidence type="ECO:0000313" key="3">
    <source>
        <dbReference type="Proteomes" id="UP000196573"/>
    </source>
</evidence>
<proteinExistence type="predicted"/>
<keyword evidence="1" id="KW-0812">Transmembrane</keyword>
<organism evidence="2 3">
    <name type="scientific">Parendozoicomonas haliclonae</name>
    <dbReference type="NCBI Taxonomy" id="1960125"/>
    <lineage>
        <taxon>Bacteria</taxon>
        <taxon>Pseudomonadati</taxon>
        <taxon>Pseudomonadota</taxon>
        <taxon>Gammaproteobacteria</taxon>
        <taxon>Oceanospirillales</taxon>
        <taxon>Endozoicomonadaceae</taxon>
        <taxon>Parendozoicomonas</taxon>
    </lineage>
</organism>
<dbReference type="AlphaFoldDB" id="A0A1X7ARJ9"/>
<protein>
    <submittedName>
        <fullName evidence="2">Thiol:disulfide interchange protein DsbA</fullName>
    </submittedName>
</protein>
<dbReference type="PANTHER" id="PTHR35891">
    <property type="entry name" value="THIOL:DISULFIDE INTERCHANGE PROTEIN DSBA"/>
    <property type="match status" value="1"/>
</dbReference>
<dbReference type="Proteomes" id="UP000196573">
    <property type="component" value="Unassembled WGS sequence"/>
</dbReference>
<gene>
    <name evidence="2" type="primary">dsbA_3</name>
    <name evidence="2" type="ORF">EHSB41UT_04535</name>
</gene>